<name>A0A5E4DJ36_MARMO</name>
<feature type="non-terminal residue" evidence="3">
    <location>
        <position position="57"/>
    </location>
</feature>
<dbReference type="EMBL" id="CABDUW010013715">
    <property type="protein sequence ID" value="VTJ92101.1"/>
    <property type="molecule type" value="Genomic_DNA"/>
</dbReference>
<evidence type="ECO:0000256" key="1">
    <source>
        <dbReference type="ARBA" id="ARBA00004184"/>
    </source>
</evidence>
<dbReference type="InterPro" id="IPR037067">
    <property type="entry name" value="Coatomer_gsu_app_sf"/>
</dbReference>
<dbReference type="GO" id="GO:0072384">
    <property type="term" value="P:organelle transport along microtubule"/>
    <property type="evidence" value="ECO:0007669"/>
    <property type="project" value="TreeGrafter"/>
</dbReference>
<dbReference type="SUPFAM" id="SSF49348">
    <property type="entry name" value="Clathrin adaptor appendage domain"/>
    <property type="match status" value="1"/>
</dbReference>
<comment type="subcellular location">
    <subcellularLocation>
        <location evidence="1">Endomembrane system</location>
        <topology evidence="1">Peripheral membrane protein</topology>
    </subcellularLocation>
</comment>
<accession>A0A5E4DJ36</accession>
<evidence type="ECO:0000259" key="2">
    <source>
        <dbReference type="Pfam" id="PF08752"/>
    </source>
</evidence>
<dbReference type="PANTHER" id="PTHR10261:SF4">
    <property type="entry name" value="COATOMER SUBUNIT GAMMA-2"/>
    <property type="match status" value="1"/>
</dbReference>
<dbReference type="InterPro" id="IPR017106">
    <property type="entry name" value="Coatomer_gsu"/>
</dbReference>
<dbReference type="GO" id="GO:0000139">
    <property type="term" value="C:Golgi membrane"/>
    <property type="evidence" value="ECO:0007669"/>
    <property type="project" value="TreeGrafter"/>
</dbReference>
<comment type="caution">
    <text evidence="3">The sequence shown here is derived from an EMBL/GenBank/DDBJ whole genome shotgun (WGS) entry which is preliminary data.</text>
</comment>
<dbReference type="GO" id="GO:0030126">
    <property type="term" value="C:COPI vesicle coat"/>
    <property type="evidence" value="ECO:0007669"/>
    <property type="project" value="InterPro"/>
</dbReference>
<organism evidence="3 4">
    <name type="scientific">Marmota monax</name>
    <name type="common">Woodchuck</name>
    <dbReference type="NCBI Taxonomy" id="9995"/>
    <lineage>
        <taxon>Eukaryota</taxon>
        <taxon>Metazoa</taxon>
        <taxon>Chordata</taxon>
        <taxon>Craniata</taxon>
        <taxon>Vertebrata</taxon>
        <taxon>Euteleostomi</taxon>
        <taxon>Mammalia</taxon>
        <taxon>Eutheria</taxon>
        <taxon>Euarchontoglires</taxon>
        <taxon>Glires</taxon>
        <taxon>Rodentia</taxon>
        <taxon>Sciuromorpha</taxon>
        <taxon>Sciuridae</taxon>
        <taxon>Xerinae</taxon>
        <taxon>Marmotini</taxon>
        <taxon>Marmota</taxon>
    </lineage>
</organism>
<dbReference type="GO" id="GO:0006888">
    <property type="term" value="P:endoplasmic reticulum to Golgi vesicle-mediated transport"/>
    <property type="evidence" value="ECO:0007669"/>
    <property type="project" value="TreeGrafter"/>
</dbReference>
<dbReference type="AlphaFoldDB" id="A0A5E4DJ36"/>
<evidence type="ECO:0000313" key="3">
    <source>
        <dbReference type="EMBL" id="VTJ92101.1"/>
    </source>
</evidence>
<feature type="non-terminal residue" evidence="3">
    <location>
        <position position="1"/>
    </location>
</feature>
<dbReference type="Proteomes" id="UP000335636">
    <property type="component" value="Unassembled WGS sequence"/>
</dbReference>
<dbReference type="PANTHER" id="PTHR10261">
    <property type="entry name" value="COATOMER SUBUNIT GAMMA"/>
    <property type="match status" value="1"/>
</dbReference>
<dbReference type="GO" id="GO:0006886">
    <property type="term" value="P:intracellular protein transport"/>
    <property type="evidence" value="ECO:0007669"/>
    <property type="project" value="InterPro"/>
</dbReference>
<keyword evidence="4" id="KW-1185">Reference proteome</keyword>
<evidence type="ECO:0000313" key="4">
    <source>
        <dbReference type="Proteomes" id="UP000335636"/>
    </source>
</evidence>
<proteinExistence type="predicted"/>
<dbReference type="InterPro" id="IPR013041">
    <property type="entry name" value="Clathrin_app_Ig-like_sf"/>
</dbReference>
<dbReference type="GO" id="GO:0005783">
    <property type="term" value="C:endoplasmic reticulum"/>
    <property type="evidence" value="ECO:0007669"/>
    <property type="project" value="TreeGrafter"/>
</dbReference>
<protein>
    <recommendedName>
        <fullName evidence="2">Coatomer gamma subunit appendage Ig-like subdomain domain-containing protein</fullName>
    </recommendedName>
</protein>
<dbReference type="GO" id="GO:0006891">
    <property type="term" value="P:intra-Golgi vesicle-mediated transport"/>
    <property type="evidence" value="ECO:0007669"/>
    <property type="project" value="TreeGrafter"/>
</dbReference>
<dbReference type="GO" id="GO:0009306">
    <property type="term" value="P:protein secretion"/>
    <property type="evidence" value="ECO:0007669"/>
    <property type="project" value="TreeGrafter"/>
</dbReference>
<gene>
    <name evidence="3" type="ORF">MONAX_5E039745</name>
</gene>
<feature type="domain" description="Coatomer gamma subunit appendage Ig-like subdomain" evidence="2">
    <location>
        <begin position="1"/>
        <end position="53"/>
    </location>
</feature>
<reference evidence="3" key="1">
    <citation type="submission" date="2019-04" db="EMBL/GenBank/DDBJ databases">
        <authorList>
            <person name="Alioto T."/>
            <person name="Alioto T."/>
        </authorList>
    </citation>
    <scope>NUCLEOTIDE SEQUENCE [LARGE SCALE GENOMIC DNA]</scope>
</reference>
<dbReference type="Pfam" id="PF08752">
    <property type="entry name" value="COP-gamma_platf"/>
    <property type="match status" value="1"/>
</dbReference>
<dbReference type="InterPro" id="IPR013040">
    <property type="entry name" value="Coatomer_gsu_app_Ig-like_dom"/>
</dbReference>
<dbReference type="GO" id="GO:0005793">
    <property type="term" value="C:endoplasmic reticulum-Golgi intermediate compartment"/>
    <property type="evidence" value="ECO:0007669"/>
    <property type="project" value="TreeGrafter"/>
</dbReference>
<sequence>FDCTNTLNDQLLEKVTVQMEPSDSYEVLCCIPAPSLTYNQPGICYTLVRLPDEDPTA</sequence>
<dbReference type="GO" id="GO:0005198">
    <property type="term" value="F:structural molecule activity"/>
    <property type="evidence" value="ECO:0007669"/>
    <property type="project" value="InterPro"/>
</dbReference>
<dbReference type="Gene3D" id="2.60.40.1480">
    <property type="entry name" value="Coatomer, gamma subunit, appendage domain"/>
    <property type="match status" value="1"/>
</dbReference>